<feature type="compositionally biased region" description="Basic and acidic residues" evidence="1">
    <location>
        <begin position="152"/>
        <end position="162"/>
    </location>
</feature>
<evidence type="ECO:0000313" key="3">
    <source>
        <dbReference type="EMBL" id="KAK1732257.1"/>
    </source>
</evidence>
<keyword evidence="2" id="KW-0472">Membrane</keyword>
<feature type="region of interest" description="Disordered" evidence="1">
    <location>
        <begin position="1"/>
        <end position="29"/>
    </location>
</feature>
<evidence type="ECO:0000256" key="2">
    <source>
        <dbReference type="SAM" id="Phobius"/>
    </source>
</evidence>
<name>A0AAD8XRA9_9STRA</name>
<gene>
    <name evidence="3" type="ORF">QTG54_017032</name>
</gene>
<feature type="region of interest" description="Disordered" evidence="1">
    <location>
        <begin position="58"/>
        <end position="83"/>
    </location>
</feature>
<dbReference type="Pfam" id="PF10009">
    <property type="entry name" value="DUF2252"/>
    <property type="match status" value="4"/>
</dbReference>
<evidence type="ECO:0000256" key="1">
    <source>
        <dbReference type="SAM" id="MobiDB-lite"/>
    </source>
</evidence>
<feature type="compositionally biased region" description="Basic and acidic residues" evidence="1">
    <location>
        <begin position="1799"/>
        <end position="1809"/>
    </location>
</feature>
<sequence>MSNFDRQENPDEEAPLIAATPTSPPPREISFRSAYQNRRHFSNDDDNNTLQSELSTLMPSTLTPNYNPDIRCHESNPSGSSSAISSKKAFRLAAFLAALSVAVLACVDVVYFVGVTKHESETDVSAFQAERSAAESAKKPKSDKKKKKKHKKDDNEDKRKEDDGDDVESQVDETERDDAQDAMSQDADVTNSELADSSSSGTIKSREVQIPTPEKRCAYVVDTFEEQNQGFDRDFLRGKYKVQSADPNVFYRATALLFWQDFGTGMWGKDQNKSIVLDDLVMLNDAKYEDGTPMSPMSAWTWTTGDQHLSNFGVAVSIASHGFTNGLSLDQVKGSLEAFTYMYVKTCVNYVGNDSALVYELNSKTSSGVLRDFLDDVENKRSKTAQIEKFTERAQDGKRRFSRDDKTRLVDVPAEIDDKIRAASMMKMGWKVRGWDDDFFEILDIARRLGSGVGSFGVDSYVPVGGRPSSTGASCMTSYTDPYVGYIYIDGDSYNVRQRSPYKESLDIDSIKDHRAFDDARERNSLKEPGQFKHNIKLLLAGDRNRSRWSQLVTQIALSYREQVHLDFDCFKDYVKKNYSNRGSLLGLVVLACVDVVYFVVTKHESETDVSAFQAERSAAESAKKPKSDKKKKKKKKKHKKDDNEDKEKRMMTERDDAQDAMSQDADVTNSELADSSSSGTIKSREVQIPTPEKRCAYVVDTFEEQNQGFDRDFLRGKYKVQSADPNVFYRATALLFWQDFGTGIIVLDDLVMLNDAKYEDGTPMSPMSAWTWTTGDQHLSNFGGWMNRAKDVVFSVNDFDEAAIYDFHIDVLRVAVSIASHGFTNGLSLDQVKGSLEAFTYMYVKTCVNYVGNDSALVYELNSKTSSGVLRDFLDDVENKRSKTAQIEKFTERAQDGKRRFSRDDKTRLVDVPAEIDDKIRAAFTSTKYGVSMMKMGWKVRGWDDDFFEILDIARRLGSGVGSFGVDRFYVLLKGKDELLHGEMDVDDSHVILDVKYEPTSAVSRTLDEVTSSWYAAMFQSEADRVAQAQVALTSYTDPYVGYIYIDGDSYNVRQRSPYKESLDIDSIKDHRAFDEYIEQIAIITATAHVRGTVSKSPGQFKHNIKLLLAGDRNRSRWSQLVTQIALSYREQVHLDFDCFKDYVKKNYSNRGSLLGLVVLACVDVVYFVVTKHESETDVSAFQAERSTAESAKKPKSDKKKKKKKKKHKKDDNEDKRKEDDGDDVESQVDETERDDAQDAMSQDADVTNSELADSSSSGTIKSREVQIPTPEKRCAYVVDTFEEQNQGFDRDFLRGKYKVQSADPNVFYRATALLFWQDFGTGMWGKDQNKSIVLDDLVMLNDAKYEDGTPMSPMSAWTWTTGDQHLSNFGGWMNRAKDVVFSVNDFDEAAIYDFHIDVLRVAVSIASHGFTNGLSLDQVKGSLEAFTYMYVKTCVNYVGNDSALVYELNSKTSSGVLRDFLDDVENKRSKTAQIEKFTERAQDGKRRFSRDDKTRLVDVPAEIDDKIRAAFTSTKYGVSMMKMGWKVRGWDDDFFEILDIARRLGSGVGSFGVDRFYVLLKGKDELLHGEMDVDDSHVILDVKYEPTSAVSRTLDEVTSSWYAAMFQSEADRVAQAQVALTSYTDPYVGYIYIDGDSYNVRQRSPYKESLDIDSIKDHRAFDEYIEQIAIITATAHVRGTVSKSPGQFKHNIKLLLAGDRNRSRWSQLVTQIALSYREQVHLDFDCFKDYVKKNYSNRGSLLGLVVLACVDVVYFVVTKHESETDVSAFQAERSTAESAKKPKSDKKKKKKKKKHKKDDNEDKRKEDDGDDVESQVDETERDDAQDAMSQDADVTNSELADSSSSGTIKSREVQIPTPEKRCAYVVDTFEEQNQGFDRDFLRGKYKVQSADPNVFYRATALLFWQDFGTGMWGKDQNKSIVLDDLVMLNDAKYEDGTPMSPMSAWTWTTGDQHLSNFGGWMNRAKDVVFSVNDFDEAAIYDFHIDVLRVAVSIASHGFTNGLSLDQVKGSLEAFTYMYVKTCVNYVGNDSALVYELNSKTSSGVLRDFLDDVENKRSKTAQIEKFTERAQDGKRRFSRDDKTRLVDVPAEIDDKIRAAFTSTKYGVSMMKMGWKVRGWDDDFFEILDIARRLGSGVGSFGVDRFYVLLKGKDELLHGEMDVDDSHVILDVKYEPTSAVSRTLDEVTSSWYAAMFQSEADRVAQAQVALTSYTDPYVGYIYIDGDSYNVRQRSPYKESLDIDSIKDHRAFDEYIEQIAIITATAHVRGTVSKSPGQFKHNIKLLLAGDRNRSRWSQLVTQIALSYREQVHLDFDCFKDYVKKNYSK</sequence>
<proteinExistence type="predicted"/>
<reference evidence="3" key="1">
    <citation type="submission" date="2023-06" db="EMBL/GenBank/DDBJ databases">
        <title>Survivors Of The Sea: Transcriptome response of Skeletonema marinoi to long-term dormancy.</title>
        <authorList>
            <person name="Pinder M.I.M."/>
            <person name="Kourtchenko O."/>
            <person name="Robertson E.K."/>
            <person name="Larsson T."/>
            <person name="Maumus F."/>
            <person name="Osuna-Cruz C.M."/>
            <person name="Vancaester E."/>
            <person name="Stenow R."/>
            <person name="Vandepoele K."/>
            <person name="Ploug H."/>
            <person name="Bruchert V."/>
            <person name="Godhe A."/>
            <person name="Topel M."/>
        </authorList>
    </citation>
    <scope>NUCLEOTIDE SEQUENCE</scope>
    <source>
        <strain evidence="3">R05AC</strain>
    </source>
</reference>
<dbReference type="InterPro" id="IPR018721">
    <property type="entry name" value="DUF2252"/>
</dbReference>
<keyword evidence="2" id="KW-1133">Transmembrane helix</keyword>
<feature type="region of interest" description="Disordered" evidence="1">
    <location>
        <begin position="123"/>
        <end position="209"/>
    </location>
</feature>
<feature type="region of interest" description="Disordered" evidence="1">
    <location>
        <begin position="1180"/>
        <end position="1268"/>
    </location>
</feature>
<feature type="compositionally biased region" description="Basic residues" evidence="1">
    <location>
        <begin position="141"/>
        <end position="151"/>
    </location>
</feature>
<feature type="compositionally biased region" description="Acidic residues" evidence="1">
    <location>
        <begin position="163"/>
        <end position="180"/>
    </location>
</feature>
<feature type="compositionally biased region" description="Polar residues" evidence="1">
    <location>
        <begin position="1836"/>
        <end position="1850"/>
    </location>
</feature>
<feature type="region of interest" description="Disordered" evidence="1">
    <location>
        <begin position="610"/>
        <end position="687"/>
    </location>
</feature>
<accession>A0AAD8XRA9</accession>
<feature type="region of interest" description="Disordered" evidence="1">
    <location>
        <begin position="1768"/>
        <end position="1856"/>
    </location>
</feature>
<feature type="compositionally biased region" description="Basic and acidic residues" evidence="1">
    <location>
        <begin position="641"/>
        <end position="658"/>
    </location>
</feature>
<feature type="compositionally biased region" description="Basic residues" evidence="1">
    <location>
        <begin position="627"/>
        <end position="640"/>
    </location>
</feature>
<feature type="transmembrane region" description="Helical" evidence="2">
    <location>
        <begin position="92"/>
        <end position="113"/>
    </location>
</feature>
<comment type="caution">
    <text evidence="3">The sequence shown here is derived from an EMBL/GenBank/DDBJ whole genome shotgun (WGS) entry which is preliminary data.</text>
</comment>
<feature type="compositionally biased region" description="Polar residues" evidence="1">
    <location>
        <begin position="189"/>
        <end position="203"/>
    </location>
</feature>
<feature type="compositionally biased region" description="Polar residues" evidence="1">
    <location>
        <begin position="668"/>
        <end position="682"/>
    </location>
</feature>
<feature type="compositionally biased region" description="Basic and acidic residues" evidence="1">
    <location>
        <begin position="1211"/>
        <end position="1221"/>
    </location>
</feature>
<dbReference type="Proteomes" id="UP001224775">
    <property type="component" value="Unassembled WGS sequence"/>
</dbReference>
<feature type="compositionally biased region" description="Basic residues" evidence="1">
    <location>
        <begin position="1197"/>
        <end position="1210"/>
    </location>
</feature>
<feature type="compositionally biased region" description="Acidic residues" evidence="1">
    <location>
        <begin position="1222"/>
        <end position="1239"/>
    </location>
</feature>
<protein>
    <submittedName>
        <fullName evidence="3">DUF2252 domain-containing protein</fullName>
    </submittedName>
</protein>
<dbReference type="PANTHER" id="PTHR39441:SF1">
    <property type="entry name" value="DUF2252 DOMAIN-CONTAINING PROTEIN"/>
    <property type="match status" value="1"/>
</dbReference>
<feature type="compositionally biased region" description="Polar residues" evidence="1">
    <location>
        <begin position="1248"/>
        <end position="1262"/>
    </location>
</feature>
<feature type="compositionally biased region" description="Basic residues" evidence="1">
    <location>
        <begin position="1785"/>
        <end position="1798"/>
    </location>
</feature>
<evidence type="ECO:0000313" key="4">
    <source>
        <dbReference type="Proteomes" id="UP001224775"/>
    </source>
</evidence>
<dbReference type="EMBL" id="JATAAI010000077">
    <property type="protein sequence ID" value="KAK1732257.1"/>
    <property type="molecule type" value="Genomic_DNA"/>
</dbReference>
<dbReference type="PANTHER" id="PTHR39441">
    <property type="entry name" value="DUF2252 DOMAIN-CONTAINING PROTEIN"/>
    <property type="match status" value="1"/>
</dbReference>
<feature type="compositionally biased region" description="Acidic residues" evidence="1">
    <location>
        <begin position="1810"/>
        <end position="1827"/>
    </location>
</feature>
<keyword evidence="4" id="KW-1185">Reference proteome</keyword>
<keyword evidence="2" id="KW-0812">Transmembrane</keyword>
<organism evidence="3 4">
    <name type="scientific">Skeletonema marinoi</name>
    <dbReference type="NCBI Taxonomy" id="267567"/>
    <lineage>
        <taxon>Eukaryota</taxon>
        <taxon>Sar</taxon>
        <taxon>Stramenopiles</taxon>
        <taxon>Ochrophyta</taxon>
        <taxon>Bacillariophyta</taxon>
        <taxon>Coscinodiscophyceae</taxon>
        <taxon>Thalassiosirophycidae</taxon>
        <taxon>Thalassiosirales</taxon>
        <taxon>Skeletonemataceae</taxon>
        <taxon>Skeletonema</taxon>
        <taxon>Skeletonema marinoi-dohrnii complex</taxon>
    </lineage>
</organism>